<feature type="transmembrane region" description="Helical" evidence="7">
    <location>
        <begin position="12"/>
        <end position="29"/>
    </location>
</feature>
<dbReference type="PROSITE" id="PS51257">
    <property type="entry name" value="PROKAR_LIPOPROTEIN"/>
    <property type="match status" value="1"/>
</dbReference>
<reference evidence="8 9" key="1">
    <citation type="journal article" date="2020" name="Mol. Biol. Evol.">
        <title>Interspecific Gene Flow and the Evolution of Specialization in Black and White Rhinoceros.</title>
        <authorList>
            <person name="Moodley Y."/>
            <person name="Westbury M.V."/>
            <person name="Russo I.M."/>
            <person name="Gopalakrishnan S."/>
            <person name="Rakotoarivelo A."/>
            <person name="Olsen R.A."/>
            <person name="Prost S."/>
            <person name="Tunstall T."/>
            <person name="Ryder O.A."/>
            <person name="Dalen L."/>
            <person name="Bruford M.W."/>
        </authorList>
    </citation>
    <scope>NUCLEOTIDE SEQUENCE [LARGE SCALE GENOMIC DNA]</scope>
    <source>
        <strain evidence="8">SBR-YM</strain>
        <tissue evidence="8">Skin</tissue>
    </source>
</reference>
<comment type="caution">
    <text evidence="8">The sequence shown here is derived from an EMBL/GenBank/DDBJ whole genome shotgun (WGS) entry which is preliminary data.</text>
</comment>
<dbReference type="Pfam" id="PF00209">
    <property type="entry name" value="SNF"/>
    <property type="match status" value="1"/>
</dbReference>
<accession>A0A7J7F118</accession>
<evidence type="ECO:0000256" key="4">
    <source>
        <dbReference type="ARBA" id="ARBA00022989"/>
    </source>
</evidence>
<dbReference type="InterPro" id="IPR000175">
    <property type="entry name" value="Na/ntran_symport"/>
</dbReference>
<keyword evidence="5 7" id="KW-0472">Membrane</keyword>
<evidence type="ECO:0000313" key="8">
    <source>
        <dbReference type="EMBL" id="KAF5921715.1"/>
    </source>
</evidence>
<dbReference type="GO" id="GO:0005298">
    <property type="term" value="F:proline:sodium symporter activity"/>
    <property type="evidence" value="ECO:0007669"/>
    <property type="project" value="TreeGrafter"/>
</dbReference>
<name>A0A7J7F118_DICBM</name>
<dbReference type="GO" id="GO:0015193">
    <property type="term" value="F:L-proline transmembrane transporter activity"/>
    <property type="evidence" value="ECO:0007669"/>
    <property type="project" value="TreeGrafter"/>
</dbReference>
<dbReference type="GO" id="GO:1904271">
    <property type="term" value="P:L-proline import across plasma membrane"/>
    <property type="evidence" value="ECO:0007669"/>
    <property type="project" value="TreeGrafter"/>
</dbReference>
<dbReference type="Proteomes" id="UP000551758">
    <property type="component" value="Unassembled WGS sequence"/>
</dbReference>
<evidence type="ECO:0000313" key="9">
    <source>
        <dbReference type="Proteomes" id="UP000551758"/>
    </source>
</evidence>
<dbReference type="PANTHER" id="PTHR11616:SF44">
    <property type="entry name" value="SODIUM- AND CHLORIDE-DEPENDENT TRANSPORTER XTRP3"/>
    <property type="match status" value="1"/>
</dbReference>
<dbReference type="EMBL" id="JACDTQ010001582">
    <property type="protein sequence ID" value="KAF5921715.1"/>
    <property type="molecule type" value="Genomic_DNA"/>
</dbReference>
<evidence type="ECO:0000256" key="2">
    <source>
        <dbReference type="ARBA" id="ARBA00022448"/>
    </source>
</evidence>
<organism evidence="8 9">
    <name type="scientific">Diceros bicornis minor</name>
    <name type="common">South-central black rhinoceros</name>
    <dbReference type="NCBI Taxonomy" id="77932"/>
    <lineage>
        <taxon>Eukaryota</taxon>
        <taxon>Metazoa</taxon>
        <taxon>Chordata</taxon>
        <taxon>Craniata</taxon>
        <taxon>Vertebrata</taxon>
        <taxon>Euteleostomi</taxon>
        <taxon>Mammalia</taxon>
        <taxon>Eutheria</taxon>
        <taxon>Laurasiatheria</taxon>
        <taxon>Perissodactyla</taxon>
        <taxon>Rhinocerotidae</taxon>
        <taxon>Diceros</taxon>
    </lineage>
</organism>
<proteinExistence type="predicted"/>
<comment type="subcellular location">
    <subcellularLocation>
        <location evidence="1">Membrane</location>
        <topology evidence="1">Multi-pass membrane protein</topology>
    </subcellularLocation>
</comment>
<dbReference type="AlphaFoldDB" id="A0A7J7F118"/>
<evidence type="ECO:0000256" key="7">
    <source>
        <dbReference type="SAM" id="Phobius"/>
    </source>
</evidence>
<dbReference type="PROSITE" id="PS50267">
    <property type="entry name" value="NA_NEUROTRAN_SYMP_3"/>
    <property type="match status" value="1"/>
</dbReference>
<dbReference type="PANTHER" id="PTHR11616">
    <property type="entry name" value="SODIUM/CHLORIDE DEPENDENT TRANSPORTER"/>
    <property type="match status" value="1"/>
</dbReference>
<dbReference type="SUPFAM" id="SSF161070">
    <property type="entry name" value="SNF-like"/>
    <property type="match status" value="1"/>
</dbReference>
<feature type="binding site" evidence="6">
    <location>
        <position position="23"/>
    </location>
    <ligand>
        <name>Na(+)</name>
        <dbReference type="ChEBI" id="CHEBI:29101"/>
        <label>1</label>
    </ligand>
</feature>
<keyword evidence="6" id="KW-0915">Sodium</keyword>
<keyword evidence="4 7" id="KW-1133">Transmembrane helix</keyword>
<evidence type="ECO:0000256" key="1">
    <source>
        <dbReference type="ARBA" id="ARBA00004141"/>
    </source>
</evidence>
<gene>
    <name evidence="8" type="ORF">HPG69_012886</name>
</gene>
<dbReference type="GO" id="GO:0046872">
    <property type="term" value="F:metal ion binding"/>
    <property type="evidence" value="ECO:0007669"/>
    <property type="project" value="UniProtKB-KW"/>
</dbReference>
<dbReference type="InterPro" id="IPR037272">
    <property type="entry name" value="SNS_sf"/>
</dbReference>
<keyword evidence="9" id="KW-1185">Reference proteome</keyword>
<sequence length="59" mass="6874">MEKARPLWSNSLQFVFACISYSVGLGNVWRFPYLCQLYGGASHHTHWIDRQQHTHTSLP</sequence>
<evidence type="ECO:0000256" key="6">
    <source>
        <dbReference type="PIRSR" id="PIRSR600175-1"/>
    </source>
</evidence>
<keyword evidence="6" id="KW-0479">Metal-binding</keyword>
<evidence type="ECO:0000256" key="5">
    <source>
        <dbReference type="ARBA" id="ARBA00023136"/>
    </source>
</evidence>
<keyword evidence="2" id="KW-0813">Transport</keyword>
<protein>
    <submittedName>
        <fullName evidence="8">Uncharacterized protein</fullName>
    </submittedName>
</protein>
<dbReference type="GO" id="GO:0015816">
    <property type="term" value="P:glycine transport"/>
    <property type="evidence" value="ECO:0007669"/>
    <property type="project" value="TreeGrafter"/>
</dbReference>
<keyword evidence="3 7" id="KW-0812">Transmembrane</keyword>
<dbReference type="GO" id="GO:0016324">
    <property type="term" value="C:apical plasma membrane"/>
    <property type="evidence" value="ECO:0007669"/>
    <property type="project" value="TreeGrafter"/>
</dbReference>
<feature type="binding site" evidence="6">
    <location>
        <position position="27"/>
    </location>
    <ligand>
        <name>Na(+)</name>
        <dbReference type="ChEBI" id="CHEBI:29101"/>
        <label>1</label>
    </ligand>
</feature>
<evidence type="ECO:0000256" key="3">
    <source>
        <dbReference type="ARBA" id="ARBA00022692"/>
    </source>
</evidence>